<organism evidence="2 3">
    <name type="scientific">Mycena albidolilacea</name>
    <dbReference type="NCBI Taxonomy" id="1033008"/>
    <lineage>
        <taxon>Eukaryota</taxon>
        <taxon>Fungi</taxon>
        <taxon>Dikarya</taxon>
        <taxon>Basidiomycota</taxon>
        <taxon>Agaricomycotina</taxon>
        <taxon>Agaricomycetes</taxon>
        <taxon>Agaricomycetidae</taxon>
        <taxon>Agaricales</taxon>
        <taxon>Marasmiineae</taxon>
        <taxon>Mycenaceae</taxon>
        <taxon>Mycena</taxon>
    </lineage>
</organism>
<feature type="compositionally biased region" description="Basic residues" evidence="1">
    <location>
        <begin position="49"/>
        <end position="59"/>
    </location>
</feature>
<accession>A0AAD7AP67</accession>
<feature type="region of interest" description="Disordered" evidence="1">
    <location>
        <begin position="24"/>
        <end position="65"/>
    </location>
</feature>
<evidence type="ECO:0000313" key="2">
    <source>
        <dbReference type="EMBL" id="KAJ7364422.1"/>
    </source>
</evidence>
<reference evidence="2" key="1">
    <citation type="submission" date="2023-03" db="EMBL/GenBank/DDBJ databases">
        <title>Massive genome expansion in bonnet fungi (Mycena s.s.) driven by repeated elements and novel gene families across ecological guilds.</title>
        <authorList>
            <consortium name="Lawrence Berkeley National Laboratory"/>
            <person name="Harder C.B."/>
            <person name="Miyauchi S."/>
            <person name="Viragh M."/>
            <person name="Kuo A."/>
            <person name="Thoen E."/>
            <person name="Andreopoulos B."/>
            <person name="Lu D."/>
            <person name="Skrede I."/>
            <person name="Drula E."/>
            <person name="Henrissat B."/>
            <person name="Morin E."/>
            <person name="Kohler A."/>
            <person name="Barry K."/>
            <person name="LaButti K."/>
            <person name="Morin E."/>
            <person name="Salamov A."/>
            <person name="Lipzen A."/>
            <person name="Mereny Z."/>
            <person name="Hegedus B."/>
            <person name="Baldrian P."/>
            <person name="Stursova M."/>
            <person name="Weitz H."/>
            <person name="Taylor A."/>
            <person name="Grigoriev I.V."/>
            <person name="Nagy L.G."/>
            <person name="Martin F."/>
            <person name="Kauserud H."/>
        </authorList>
    </citation>
    <scope>NUCLEOTIDE SEQUENCE</scope>
    <source>
        <strain evidence="2">CBHHK002</strain>
    </source>
</reference>
<evidence type="ECO:0000256" key="1">
    <source>
        <dbReference type="SAM" id="MobiDB-lite"/>
    </source>
</evidence>
<protein>
    <submittedName>
        <fullName evidence="2">Uncharacterized protein</fullName>
    </submittedName>
</protein>
<comment type="caution">
    <text evidence="2">The sequence shown here is derived from an EMBL/GenBank/DDBJ whole genome shotgun (WGS) entry which is preliminary data.</text>
</comment>
<evidence type="ECO:0000313" key="3">
    <source>
        <dbReference type="Proteomes" id="UP001218218"/>
    </source>
</evidence>
<sequence>MFSGLFAAGSSPVTAGFAVNENGGLARSGDAEKSDAEEEAAPPAPLGRSQRKKKLKRHATKDPFGRSTRLQKIECAFASVTVTSVPSVQFRGLRYALLEHLVEMILTCSTSVRVSVTPVEQSIVVKLPQRGIAPAAKKYLRIIRP</sequence>
<keyword evidence="3" id="KW-1185">Reference proteome</keyword>
<dbReference type="EMBL" id="JARIHO010000003">
    <property type="protein sequence ID" value="KAJ7364422.1"/>
    <property type="molecule type" value="Genomic_DNA"/>
</dbReference>
<gene>
    <name evidence="2" type="ORF">DFH08DRAFT_798766</name>
</gene>
<name>A0AAD7AP67_9AGAR</name>
<proteinExistence type="predicted"/>
<dbReference type="Proteomes" id="UP001218218">
    <property type="component" value="Unassembled WGS sequence"/>
</dbReference>
<dbReference type="AlphaFoldDB" id="A0AAD7AP67"/>